<dbReference type="Pfam" id="PF04998">
    <property type="entry name" value="RNA_pol_Rpb1_5"/>
    <property type="match status" value="1"/>
</dbReference>
<evidence type="ECO:0000256" key="6">
    <source>
        <dbReference type="ARBA" id="ARBA00022833"/>
    </source>
</evidence>
<dbReference type="SUPFAM" id="SSF64484">
    <property type="entry name" value="beta and beta-prime subunits of DNA dependent RNA-polymerase"/>
    <property type="match status" value="1"/>
</dbReference>
<feature type="domain" description="RNA polymerase Rpb1" evidence="10">
    <location>
        <begin position="94"/>
        <end position="173"/>
    </location>
</feature>
<dbReference type="Pfam" id="PF04983">
    <property type="entry name" value="RNA_pol_Rpb1_3"/>
    <property type="match status" value="1"/>
</dbReference>
<dbReference type="GO" id="GO:0000428">
    <property type="term" value="C:DNA-directed RNA polymerase complex"/>
    <property type="evidence" value="ECO:0007669"/>
    <property type="project" value="UniProtKB-KW"/>
</dbReference>
<geneLocation type="plastid" evidence="11"/>
<evidence type="ECO:0000259" key="8">
    <source>
        <dbReference type="Pfam" id="PF04983"/>
    </source>
</evidence>
<keyword evidence="5" id="KW-0479">Metal-binding</keyword>
<dbReference type="Gene3D" id="1.10.274.100">
    <property type="entry name" value="RNA polymerase Rpb1, domain 3"/>
    <property type="match status" value="1"/>
</dbReference>
<dbReference type="GO" id="GO:0006351">
    <property type="term" value="P:DNA-templated transcription"/>
    <property type="evidence" value="ECO:0007669"/>
    <property type="project" value="InterPro"/>
</dbReference>
<keyword evidence="6" id="KW-0862">Zinc</keyword>
<gene>
    <name evidence="11" type="primary">rpoC2</name>
    <name evidence="11" type="ORF">Hrub_039</name>
</gene>
<evidence type="ECO:0000313" key="11">
    <source>
        <dbReference type="EMBL" id="AOM67283.1"/>
    </source>
</evidence>
<dbReference type="InterPro" id="IPR042102">
    <property type="entry name" value="RNA_pol_Rpb1_3_sf"/>
</dbReference>
<dbReference type="CDD" id="cd02655">
    <property type="entry name" value="RNAP_beta'_C"/>
    <property type="match status" value="1"/>
</dbReference>
<dbReference type="PANTHER" id="PTHR19376:SF68">
    <property type="entry name" value="DNA-DIRECTED RNA POLYMERASE SUBUNIT BETA"/>
    <property type="match status" value="1"/>
</dbReference>
<dbReference type="FunFam" id="1.10.150.390:FF:000002">
    <property type="entry name" value="DNA-directed RNA polymerase subunit beta"/>
    <property type="match status" value="1"/>
</dbReference>
<dbReference type="PANTHER" id="PTHR19376">
    <property type="entry name" value="DNA-DIRECTED RNA POLYMERASE"/>
    <property type="match status" value="1"/>
</dbReference>
<feature type="domain" description="RNA polymerase Rpb1" evidence="9">
    <location>
        <begin position="175"/>
        <end position="1126"/>
    </location>
</feature>
<keyword evidence="7" id="KW-0804">Transcription</keyword>
<keyword evidence="2" id="KW-0240">DNA-directed RNA polymerase</keyword>
<dbReference type="InterPro" id="IPR038120">
    <property type="entry name" value="Rpb1_funnel_sf"/>
</dbReference>
<protein>
    <recommendedName>
        <fullName evidence="1">DNA-directed RNA polymerase</fullName>
        <ecNumber evidence="1">2.7.7.6</ecNumber>
    </recommendedName>
</protein>
<keyword evidence="3" id="KW-0808">Transferase</keyword>
<dbReference type="GO" id="GO:0003899">
    <property type="term" value="F:DNA-directed RNA polymerase activity"/>
    <property type="evidence" value="ECO:0007669"/>
    <property type="project" value="UniProtKB-EC"/>
</dbReference>
<dbReference type="EMBL" id="KX284724">
    <property type="protein sequence ID" value="AOM67283.1"/>
    <property type="molecule type" value="Genomic_DNA"/>
</dbReference>
<dbReference type="InterPro" id="IPR012756">
    <property type="entry name" value="DNA-dir_RpoC2_beta_pp"/>
</dbReference>
<accession>A0A1C9CFX5</accession>
<dbReference type="InterPro" id="IPR007066">
    <property type="entry name" value="RNA_pol_Rpb1_3"/>
</dbReference>
<dbReference type="NCBIfam" id="TIGR02388">
    <property type="entry name" value="rpoC2_cyan"/>
    <property type="match status" value="1"/>
</dbReference>
<dbReference type="AlphaFoldDB" id="A0A1C9CFX5"/>
<feature type="domain" description="RNA polymerase Rpb1" evidence="8">
    <location>
        <begin position="6"/>
        <end position="65"/>
    </location>
</feature>
<dbReference type="HAMAP" id="MF_01324">
    <property type="entry name" value="RNApol_bact_RpoC2"/>
    <property type="match status" value="1"/>
</dbReference>
<evidence type="ECO:0000256" key="2">
    <source>
        <dbReference type="ARBA" id="ARBA00022478"/>
    </source>
</evidence>
<dbReference type="GeneID" id="29069947"/>
<name>A0A1C9CFX5_9FLOR</name>
<evidence type="ECO:0000259" key="9">
    <source>
        <dbReference type="Pfam" id="PF04998"/>
    </source>
</evidence>
<evidence type="ECO:0000256" key="3">
    <source>
        <dbReference type="ARBA" id="ARBA00022679"/>
    </source>
</evidence>
<evidence type="ECO:0000256" key="7">
    <source>
        <dbReference type="ARBA" id="ARBA00023163"/>
    </source>
</evidence>
<dbReference type="EC" id="2.7.7.6" evidence="1"/>
<evidence type="ECO:0000256" key="1">
    <source>
        <dbReference type="ARBA" id="ARBA00012418"/>
    </source>
</evidence>
<evidence type="ECO:0000256" key="4">
    <source>
        <dbReference type="ARBA" id="ARBA00022695"/>
    </source>
</evidence>
<dbReference type="RefSeq" id="YP_009294041.1">
    <property type="nucleotide sequence ID" value="NC_031146.1"/>
</dbReference>
<dbReference type="GO" id="GO:0046872">
    <property type="term" value="F:metal ion binding"/>
    <property type="evidence" value="ECO:0007669"/>
    <property type="project" value="UniProtKB-KW"/>
</dbReference>
<dbReference type="InterPro" id="IPR007081">
    <property type="entry name" value="RNA_pol_Rpb1_5"/>
</dbReference>
<dbReference type="Pfam" id="PF05000">
    <property type="entry name" value="RNA_pol_Rpb1_4"/>
    <property type="match status" value="1"/>
</dbReference>
<keyword evidence="11" id="KW-0934">Plastid</keyword>
<dbReference type="Gene3D" id="1.10.150.390">
    <property type="match status" value="1"/>
</dbReference>
<dbReference type="InterPro" id="IPR007083">
    <property type="entry name" value="RNA_pol_Rpb1_4"/>
</dbReference>
<evidence type="ECO:0000259" key="10">
    <source>
        <dbReference type="Pfam" id="PF05000"/>
    </source>
</evidence>
<sequence>MQNISENSQLRFINKTINKKQLTELVVHAFSKYGIARAANMADQLKDLGFYYATKAGLSLSIEDLRIPTAKKKLIQDTLGSIQNTDKQYFRAEITVVERFQKVIDTWHNMNETLRQEIIKYFCEVDPLNPIYMMSLSGARGNMSQVRQLVGMRGLMSDPNGQIIDLPIISNFREGLTVTEYFISSYGARKGLVDTALRTADSGYLTRRLVDVSQHIIVRESNCQTQKGILLENMMDNQKILISLEQALLGRVLAENIYHPKTGTLIAHTNQCISSYHAIKITSQGITRVLVRSPLTCESKSGVCQFCYGWNLAHRKLVDIGEAIGVIAAQSIGEPGTQLTMRTFHTGGVFAGEVAQKIFSPINGTIQYPPKIKLTRIRTKHGDLAFSIEQNSTILVESNKGNKVKIQLPKKTALFVNNQSSVKQGEVIAESSLSNQFITEEAEKQVITDLSGKVIFAKLTVQETNDNQIVARSTKKEGLIWILSGQVYNVPSSSDITVKLLDRIKEKHSFGTTKITNQYAGYVRILNYPSRHLTQSTEIQIITAELTLHNTRLDSLNKELYGSQIVETNSQEKFSLQIIPGERILNGQILATLISDTYKTVTGGIIKYLDLPVAHRKSKSLKNSYEVLGTGYILWISEETHEINKDPSLLFIQHGDIIEAGTELIKNTFARTFGIVDIVKKDGIVREIIIKPGKLYDSKIKNLSLIDIKRRGFLRPGDSINEEVCTDKLVYWEYIQKEKAESFYILVRPVIVYSVPRKYYTFESECNDGQIQVKVVKTTKFRDGERVKSVNGINLIRSYIVAYIKNTCNNLYTTLEYTKPYRGKLTSQLKLITLETLVIKNNYSNNISQDIQILVRQNQKIVANTTIAKIETFSIVSGTVEEISNSKSSHPRILVFSETDQYKVVVKTHDYILVKTHQWIYAGDHITKNIVSQHSGQITSIQYNVISVRIARPYLLSNAADLHVSNNDLVQQGESIATIKFQRPKTKDIVQGLPKIEEILEARKKSTAVFRPHDILAESFHKYLQYGISLSNATKLSLHKIQLHLVKEIQSVYQSQKVDISDKHIEVIIKQMTSMVEIEIGGNTKYLPGEIVDAEEIEALNNMMFITNKKPALYFPVLLGITKASLNTDSFISAASFQETTKVLTEAAISGKLDWLKGLKENVIIGRLIPAGTGFNIHNHIKEDMKIEKSGNYSKVLESCDAITPEIDDIILDDRQYLAM</sequence>
<dbReference type="InterPro" id="IPR045867">
    <property type="entry name" value="DNA-dir_RpoC_beta_prime"/>
</dbReference>
<dbReference type="Gene3D" id="1.10.132.30">
    <property type="match status" value="1"/>
</dbReference>
<reference evidence="11" key="1">
    <citation type="journal article" date="2016" name="BMC Biol.">
        <title>Parallel evolution of highly conserved plastid genome architecture in red seaweeds and seed plants.</title>
        <authorList>
            <person name="Lee J."/>
            <person name="Cho C.H."/>
            <person name="Park S.I."/>
            <person name="Choi J.W."/>
            <person name="Song H.S."/>
            <person name="West J.A."/>
            <person name="Bhattacharya D."/>
            <person name="Yoon H.S."/>
        </authorList>
    </citation>
    <scope>NUCLEOTIDE SEQUENCE</scope>
</reference>
<organism evidence="11">
    <name type="scientific">Hildenbrandia rubra</name>
    <dbReference type="NCBI Taxonomy" id="31481"/>
    <lineage>
        <taxon>Eukaryota</taxon>
        <taxon>Rhodophyta</taxon>
        <taxon>Florideophyceae</taxon>
        <taxon>Hildenbrandiophycidae</taxon>
        <taxon>Hildenbrandiales</taxon>
        <taxon>Hildenbrandiaceae</taxon>
        <taxon>Hildenbrandia</taxon>
    </lineage>
</organism>
<dbReference type="Gene3D" id="1.10.1790.20">
    <property type="match status" value="1"/>
</dbReference>
<dbReference type="GO" id="GO:0003677">
    <property type="term" value="F:DNA binding"/>
    <property type="evidence" value="ECO:0007669"/>
    <property type="project" value="InterPro"/>
</dbReference>
<evidence type="ECO:0000256" key="5">
    <source>
        <dbReference type="ARBA" id="ARBA00022723"/>
    </source>
</evidence>
<proteinExistence type="inferred from homology"/>
<keyword evidence="4" id="KW-0548">Nucleotidyltransferase</keyword>